<dbReference type="PANTHER" id="PTHR11264">
    <property type="entry name" value="URACIL-DNA GLYCOSYLASE"/>
    <property type="match status" value="1"/>
</dbReference>
<proteinExistence type="predicted"/>
<name>A0ABV8CGW4_9GAMM</name>
<accession>A0ABV8CGW4</accession>
<evidence type="ECO:0000313" key="1">
    <source>
        <dbReference type="EMBL" id="MFC3909434.1"/>
    </source>
</evidence>
<evidence type="ECO:0000313" key="2">
    <source>
        <dbReference type="Proteomes" id="UP001595758"/>
    </source>
</evidence>
<reference evidence="2" key="1">
    <citation type="journal article" date="2019" name="Int. J. Syst. Evol. Microbiol.">
        <title>The Global Catalogue of Microorganisms (GCM) 10K type strain sequencing project: providing services to taxonomists for standard genome sequencing and annotation.</title>
        <authorList>
            <consortium name="The Broad Institute Genomics Platform"/>
            <consortium name="The Broad Institute Genome Sequencing Center for Infectious Disease"/>
            <person name="Wu L."/>
            <person name="Ma J."/>
        </authorList>
    </citation>
    <scope>NUCLEOTIDE SEQUENCE [LARGE SCALE GENOMIC DNA]</scope>
    <source>
        <strain evidence="2">CCUG 59858</strain>
    </source>
</reference>
<dbReference type="PANTHER" id="PTHR11264:SF8">
    <property type="entry name" value="URACIL-DNA GLYCOSYLASE-LIKE DOMAIN-CONTAINING PROTEIN"/>
    <property type="match status" value="1"/>
</dbReference>
<organism evidence="1 2">
    <name type="scientific">Legionella dresdenensis</name>
    <dbReference type="NCBI Taxonomy" id="450200"/>
    <lineage>
        <taxon>Bacteria</taxon>
        <taxon>Pseudomonadati</taxon>
        <taxon>Pseudomonadota</taxon>
        <taxon>Gammaproteobacteria</taxon>
        <taxon>Legionellales</taxon>
        <taxon>Legionellaceae</taxon>
        <taxon>Legionella</taxon>
    </lineage>
</organism>
<comment type="caution">
    <text evidence="1">The sequence shown here is derived from an EMBL/GenBank/DDBJ whole genome shotgun (WGS) entry which is preliminary data.</text>
</comment>
<dbReference type="SUPFAM" id="SSF52141">
    <property type="entry name" value="Uracil-DNA glycosylase-like"/>
    <property type="match status" value="1"/>
</dbReference>
<dbReference type="InterPro" id="IPR036895">
    <property type="entry name" value="Uracil-DNA_glycosylase-like_sf"/>
</dbReference>
<dbReference type="EMBL" id="JBHSAB010000023">
    <property type="protein sequence ID" value="MFC3909434.1"/>
    <property type="molecule type" value="Genomic_DNA"/>
</dbReference>
<dbReference type="RefSeq" id="WP_382343692.1">
    <property type="nucleotide sequence ID" value="NZ_JBHSAB010000023.1"/>
</dbReference>
<dbReference type="Gene3D" id="3.40.470.10">
    <property type="entry name" value="Uracil-DNA glycosylase-like domain"/>
    <property type="match status" value="1"/>
</dbReference>
<gene>
    <name evidence="1" type="ORF">ACFORL_10160</name>
</gene>
<protein>
    <submittedName>
        <fullName evidence="1">Uracil-DNA glycosylase</fullName>
    </submittedName>
</protein>
<keyword evidence="2" id="KW-1185">Reference proteome</keyword>
<dbReference type="InterPro" id="IPR002043">
    <property type="entry name" value="UDG_fam1"/>
</dbReference>
<sequence length="224" mass="25547">MLKNALGCMDAAYLSELVTQKDWLPGYNNLFAAFSQPLSATRYILLGESPYPRPQSANGYAFWDEAVTSLWSDKGFSKEVNRATSLRNIMKMLLIARGDLRDDLSQSAIAQLDKAPYCKTAEQFFRAMIRKGFLLLNATLVFRVGEVKYHARHWRPFMTSLFLQLSALEQPIQFILFGKIAAEVPEARLFECLIAEHPYNLSFITNPVVLEFFKPLDLLSCHHD</sequence>
<dbReference type="Proteomes" id="UP001595758">
    <property type="component" value="Unassembled WGS sequence"/>
</dbReference>